<dbReference type="PROSITE" id="PS50082">
    <property type="entry name" value="WD_REPEATS_2"/>
    <property type="match status" value="1"/>
</dbReference>
<dbReference type="GO" id="GO:0031145">
    <property type="term" value="P:anaphase-promoting complex-dependent catabolic process"/>
    <property type="evidence" value="ECO:0007669"/>
    <property type="project" value="TreeGrafter"/>
</dbReference>
<keyword evidence="6" id="KW-0131">Cell cycle</keyword>
<evidence type="ECO:0000313" key="9">
    <source>
        <dbReference type="EMBL" id="RXH76629.1"/>
    </source>
</evidence>
<comment type="caution">
    <text evidence="9">The sequence shown here is derived from an EMBL/GenBank/DDBJ whole genome shotgun (WGS) entry which is preliminary data.</text>
</comment>
<dbReference type="Gene3D" id="2.130.10.10">
    <property type="entry name" value="YVTN repeat-like/Quinoprotein amine dehydrogenase"/>
    <property type="match status" value="1"/>
</dbReference>
<evidence type="ECO:0000256" key="4">
    <source>
        <dbReference type="ARBA" id="ARBA00022737"/>
    </source>
</evidence>
<dbReference type="GO" id="GO:1990757">
    <property type="term" value="F:ubiquitin ligase activator activity"/>
    <property type="evidence" value="ECO:0007669"/>
    <property type="project" value="TreeGrafter"/>
</dbReference>
<keyword evidence="10" id="KW-1185">Reference proteome</keyword>
<gene>
    <name evidence="9" type="ORF">DVH24_019517</name>
</gene>
<dbReference type="InterPro" id="IPR056150">
    <property type="entry name" value="WD40_CDC20-Fz"/>
</dbReference>
<dbReference type="PANTHER" id="PTHR19918">
    <property type="entry name" value="CELL DIVISION CYCLE 20 CDC20 FIZZY -RELATED"/>
    <property type="match status" value="1"/>
</dbReference>
<keyword evidence="5" id="KW-0498">Mitosis</keyword>
<feature type="domain" description="CDC20/Fizzy WD40" evidence="8">
    <location>
        <begin position="105"/>
        <end position="337"/>
    </location>
</feature>
<feature type="repeat" description="WD" evidence="7">
    <location>
        <begin position="235"/>
        <end position="267"/>
    </location>
</feature>
<dbReference type="InterPro" id="IPR015943">
    <property type="entry name" value="WD40/YVTN_repeat-like_dom_sf"/>
</dbReference>
<evidence type="ECO:0000259" key="8">
    <source>
        <dbReference type="Pfam" id="PF24807"/>
    </source>
</evidence>
<dbReference type="PANTHER" id="PTHR19918:SF56">
    <property type="entry name" value="ANAPHASE-PROMOTING COMPLEX SUBUNIT 4-LIKE WD40 DOMAIN-CONTAINING PROTEIN"/>
    <property type="match status" value="1"/>
</dbReference>
<dbReference type="Proteomes" id="UP000290289">
    <property type="component" value="Chromosome 14"/>
</dbReference>
<evidence type="ECO:0000256" key="3">
    <source>
        <dbReference type="ARBA" id="ARBA00022618"/>
    </source>
</evidence>
<evidence type="ECO:0000256" key="2">
    <source>
        <dbReference type="ARBA" id="ARBA00022574"/>
    </source>
</evidence>
<dbReference type="SMART" id="SM00320">
    <property type="entry name" value="WD40"/>
    <property type="match status" value="4"/>
</dbReference>
<evidence type="ECO:0000256" key="5">
    <source>
        <dbReference type="ARBA" id="ARBA00022776"/>
    </source>
</evidence>
<evidence type="ECO:0000313" key="10">
    <source>
        <dbReference type="Proteomes" id="UP000290289"/>
    </source>
</evidence>
<name>A0A498I154_MALDO</name>
<dbReference type="AlphaFoldDB" id="A0A498I154"/>
<dbReference type="Pfam" id="PF24807">
    <property type="entry name" value="WD40_CDC20-Fz"/>
    <property type="match status" value="1"/>
</dbReference>
<sequence length="338" mass="38102">MDSYPRIPLQRSNPENLDRFIPNRAALDYDYAHFMLTGGERKSKENPSPYRKMLEESFQMNRPRILSFKDNPPTPIEPIPRRLLLPPLHKPKSLRHIPQGPERILDAPRIVDDLSLNLLDWSSKNILAVAIGNTVYLWNASNSSIAQLVTIDEEDGPVTSVSWACDGWQIAVGLNNSFIQLWDSISLKRVGMFRGGRQGRLGSLAWNKNILTTGGMDGRITNNDPRVRYHIVGTFKGHQQEISGLKWPDSGQHLASGGNYNLLFIWDRSTISLNSPRKWLHRLEDHIAAIKALAWCPFQENLLASGGGEGDQCIEFWNTRTGLMLELVENGSEVCGLL</sequence>
<dbReference type="InterPro" id="IPR033010">
    <property type="entry name" value="Cdc20/Fizzy"/>
</dbReference>
<keyword evidence="4" id="KW-0677">Repeat</keyword>
<dbReference type="SMR" id="A0A498I154"/>
<keyword evidence="3" id="KW-0132">Cell division</keyword>
<proteinExistence type="inferred from homology"/>
<keyword evidence="2 7" id="KW-0853">WD repeat</keyword>
<comment type="similarity">
    <text evidence="1">Belongs to the WD repeat CDC20/Fizzy family.</text>
</comment>
<dbReference type="UniPathway" id="UPA00143"/>
<protein>
    <recommendedName>
        <fullName evidence="8">CDC20/Fizzy WD40 domain-containing protein</fullName>
    </recommendedName>
</protein>
<dbReference type="GO" id="GO:0016567">
    <property type="term" value="P:protein ubiquitination"/>
    <property type="evidence" value="ECO:0007669"/>
    <property type="project" value="UniProtKB-UniPathway"/>
</dbReference>
<reference evidence="9 10" key="1">
    <citation type="submission" date="2018-10" db="EMBL/GenBank/DDBJ databases">
        <title>A high-quality apple genome assembly.</title>
        <authorList>
            <person name="Hu J."/>
        </authorList>
    </citation>
    <scope>NUCLEOTIDE SEQUENCE [LARGE SCALE GENOMIC DNA]</scope>
    <source>
        <strain evidence="10">cv. HFTH1</strain>
        <tissue evidence="9">Young leaf</tissue>
    </source>
</reference>
<evidence type="ECO:0000256" key="1">
    <source>
        <dbReference type="ARBA" id="ARBA00006445"/>
    </source>
</evidence>
<dbReference type="GO" id="GO:0010997">
    <property type="term" value="F:anaphase-promoting complex binding"/>
    <property type="evidence" value="ECO:0007669"/>
    <property type="project" value="InterPro"/>
</dbReference>
<dbReference type="EMBL" id="RDQH01000340">
    <property type="protein sequence ID" value="RXH76629.1"/>
    <property type="molecule type" value="Genomic_DNA"/>
</dbReference>
<dbReference type="InterPro" id="IPR036322">
    <property type="entry name" value="WD40_repeat_dom_sf"/>
</dbReference>
<dbReference type="STRING" id="3750.A0A498I154"/>
<dbReference type="Gramene" id="mRNA:MD14G0056200">
    <property type="protein sequence ID" value="CDS:MD14G0056200.1"/>
    <property type="gene ID" value="MD14G0056200"/>
</dbReference>
<dbReference type="GO" id="GO:0005680">
    <property type="term" value="C:anaphase-promoting complex"/>
    <property type="evidence" value="ECO:0007669"/>
    <property type="project" value="TreeGrafter"/>
</dbReference>
<dbReference type="SUPFAM" id="SSF50978">
    <property type="entry name" value="WD40 repeat-like"/>
    <property type="match status" value="1"/>
</dbReference>
<dbReference type="GO" id="GO:0051301">
    <property type="term" value="P:cell division"/>
    <property type="evidence" value="ECO:0007669"/>
    <property type="project" value="UniProtKB-KW"/>
</dbReference>
<organism evidence="9 10">
    <name type="scientific">Malus domestica</name>
    <name type="common">Apple</name>
    <name type="synonym">Pyrus malus</name>
    <dbReference type="NCBI Taxonomy" id="3750"/>
    <lineage>
        <taxon>Eukaryota</taxon>
        <taxon>Viridiplantae</taxon>
        <taxon>Streptophyta</taxon>
        <taxon>Embryophyta</taxon>
        <taxon>Tracheophyta</taxon>
        <taxon>Spermatophyta</taxon>
        <taxon>Magnoliopsida</taxon>
        <taxon>eudicotyledons</taxon>
        <taxon>Gunneridae</taxon>
        <taxon>Pentapetalae</taxon>
        <taxon>rosids</taxon>
        <taxon>fabids</taxon>
        <taxon>Rosales</taxon>
        <taxon>Rosaceae</taxon>
        <taxon>Amygdaloideae</taxon>
        <taxon>Maleae</taxon>
        <taxon>Malus</taxon>
    </lineage>
</organism>
<dbReference type="GO" id="GO:1905786">
    <property type="term" value="P:positive regulation of anaphase-promoting complex-dependent catabolic process"/>
    <property type="evidence" value="ECO:0007669"/>
    <property type="project" value="TreeGrafter"/>
</dbReference>
<dbReference type="InterPro" id="IPR001680">
    <property type="entry name" value="WD40_rpt"/>
</dbReference>
<evidence type="ECO:0000256" key="7">
    <source>
        <dbReference type="PROSITE-ProRule" id="PRU00221"/>
    </source>
</evidence>
<dbReference type="OrthoDB" id="1136713at2759"/>
<dbReference type="PROSITE" id="PS50294">
    <property type="entry name" value="WD_REPEATS_REGION"/>
    <property type="match status" value="1"/>
</dbReference>
<accession>A0A498I154</accession>
<evidence type="ECO:0000256" key="6">
    <source>
        <dbReference type="ARBA" id="ARBA00023306"/>
    </source>
</evidence>